<keyword evidence="2" id="KW-1185">Reference proteome</keyword>
<sequence>MASKIRVGRVSSRPLVAPAREDALVLNTATGVKRTTYGLIEDTAVAAAEIAAEAEARAVAEGAVPGLVQTAAAPILAETETARDQAQAAAASTADAVANAAVLAATLAALQSVIGTAAGQVAEVYADPAAPATANPDGSNRNARYRWDGAAWVYDGPTTRTLEAALALVAPFYAAANDDRAALSLVDTDGMEGLRVSRDFLSLIFGGGSLEGDGPGGATTVTTRDASGVMTLTAEGLALAGVLLSAFGGSLFAVGDEDGYQLLEVAPGSTALPGISATPLAARIAKLRIGVDEAGRGAIMDSAGVARLVPLAEGGVLVPGAAEIGYADIPGIAVVFADPEGFWYGHITDDGDFSGVVAPEPEPAAPDLDPLFGGDLYLLPDRPMPLYPQMLLAARADAAVARVSLSSDDFVTTGRDELLIDPARCGATGTLTVVRDGPATNARLKIPLAIHVATPASQTPRVLMIGDSITNRQQPTLVQARLAALGINPVWMGTVNTTDSLTSGGSGGPLAEARESRAYGDLVYSVLDGEAIPVAAGDEAAYLAMSKADKITRNPFLRLATEEDPPEIVRNGYVFDLRFYLDRFSFADPDILWVNLLENDCQETPTTVDAVVADAVAIVLAQARAAVPGMRIGFACSGQALGSLGEGRWTLKARAIRALISTVRAAEDPLATVVSAWAHQTPDDGWATASATTDPETGVIAGDVTDHIHPVEIARRQLAEATAAFIAASA</sequence>
<organism evidence="1 2">
    <name type="scientific">Falsiroseomonas oleicola</name>
    <dbReference type="NCBI Taxonomy" id="2801474"/>
    <lineage>
        <taxon>Bacteria</taxon>
        <taxon>Pseudomonadati</taxon>
        <taxon>Pseudomonadota</taxon>
        <taxon>Alphaproteobacteria</taxon>
        <taxon>Acetobacterales</taxon>
        <taxon>Roseomonadaceae</taxon>
        <taxon>Falsiroseomonas</taxon>
    </lineage>
</organism>
<reference evidence="1 2" key="1">
    <citation type="submission" date="2021-01" db="EMBL/GenBank/DDBJ databases">
        <title>Roseomonas sp. nov, a bacterium isolated from an oil production mixture in Yumen Oilfield.</title>
        <authorList>
            <person name="Wu D."/>
        </authorList>
    </citation>
    <scope>NUCLEOTIDE SEQUENCE [LARGE SCALE GENOMIC DNA]</scope>
    <source>
        <strain evidence="1 2">ROY-5-3</strain>
    </source>
</reference>
<accession>A0ABS6H5Q8</accession>
<evidence type="ECO:0000313" key="2">
    <source>
        <dbReference type="Proteomes" id="UP000689967"/>
    </source>
</evidence>
<gene>
    <name evidence="1" type="ORF">JJQ90_09840</name>
</gene>
<dbReference type="RefSeq" id="WP_216874789.1">
    <property type="nucleotide sequence ID" value="NZ_JAERQM010000002.1"/>
</dbReference>
<dbReference type="EMBL" id="JAERQM010000002">
    <property type="protein sequence ID" value="MBU8544006.1"/>
    <property type="molecule type" value="Genomic_DNA"/>
</dbReference>
<comment type="caution">
    <text evidence="1">The sequence shown here is derived from an EMBL/GenBank/DDBJ whole genome shotgun (WGS) entry which is preliminary data.</text>
</comment>
<protein>
    <recommendedName>
        <fullName evidence="3">SGNH/GDSL hydrolase family protein</fullName>
    </recommendedName>
</protein>
<proteinExistence type="predicted"/>
<evidence type="ECO:0008006" key="3">
    <source>
        <dbReference type="Google" id="ProtNLM"/>
    </source>
</evidence>
<dbReference type="Proteomes" id="UP000689967">
    <property type="component" value="Unassembled WGS sequence"/>
</dbReference>
<name>A0ABS6H5Q8_9PROT</name>
<evidence type="ECO:0000313" key="1">
    <source>
        <dbReference type="EMBL" id="MBU8544006.1"/>
    </source>
</evidence>